<name>A0A368VXA7_9ACTN</name>
<comment type="caution">
    <text evidence="1">The sequence shown here is derived from an EMBL/GenBank/DDBJ whole genome shotgun (WGS) entry which is preliminary data.</text>
</comment>
<evidence type="ECO:0000313" key="1">
    <source>
        <dbReference type="EMBL" id="RCW46836.1"/>
    </source>
</evidence>
<gene>
    <name evidence="1" type="ORF">DFQ14_101175</name>
</gene>
<dbReference type="RefSeq" id="WP_141921371.1">
    <property type="nucleotide sequence ID" value="NZ_QPJC01000001.1"/>
</dbReference>
<keyword evidence="2" id="KW-1185">Reference proteome</keyword>
<sequence>MITYNVLVAIVIAILLLARRRMDWTQLIGGMALGFLLLPTVVGQPMAEVTHTFATAITTAANGVLADLGIS</sequence>
<organism evidence="1 2">
    <name type="scientific">Halopolyspora algeriensis</name>
    <dbReference type="NCBI Taxonomy" id="1500506"/>
    <lineage>
        <taxon>Bacteria</taxon>
        <taxon>Bacillati</taxon>
        <taxon>Actinomycetota</taxon>
        <taxon>Actinomycetes</taxon>
        <taxon>Actinomycetes incertae sedis</taxon>
        <taxon>Halopolyspora</taxon>
    </lineage>
</organism>
<accession>A0A368VXA7</accession>
<evidence type="ECO:0000313" key="2">
    <source>
        <dbReference type="Proteomes" id="UP000253495"/>
    </source>
</evidence>
<reference evidence="1 2" key="1">
    <citation type="submission" date="2018-07" db="EMBL/GenBank/DDBJ databases">
        <title>Genomic Encyclopedia of Type Strains, Phase III (KMG-III): the genomes of soil and plant-associated and newly described type strains.</title>
        <authorList>
            <person name="Whitman W."/>
        </authorList>
    </citation>
    <scope>NUCLEOTIDE SEQUENCE [LARGE SCALE GENOMIC DNA]</scope>
    <source>
        <strain evidence="1 2">CECT 8575</strain>
    </source>
</reference>
<dbReference type="Proteomes" id="UP000253495">
    <property type="component" value="Unassembled WGS sequence"/>
</dbReference>
<dbReference type="EMBL" id="QPJC01000001">
    <property type="protein sequence ID" value="RCW46836.1"/>
    <property type="molecule type" value="Genomic_DNA"/>
</dbReference>
<protein>
    <submittedName>
        <fullName evidence="1">Uncharacterized protein</fullName>
    </submittedName>
</protein>
<proteinExistence type="predicted"/>
<dbReference type="AlphaFoldDB" id="A0A368VXA7"/>